<organism evidence="3 4">
    <name type="scientific">Acinetobacter colistiniresistens</name>
    <dbReference type="NCBI Taxonomy" id="280145"/>
    <lineage>
        <taxon>Bacteria</taxon>
        <taxon>Pseudomonadati</taxon>
        <taxon>Pseudomonadota</taxon>
        <taxon>Gammaproteobacteria</taxon>
        <taxon>Moraxellales</taxon>
        <taxon>Moraxellaceae</taxon>
        <taxon>Acinetobacter</taxon>
    </lineage>
</organism>
<accession>N9R5J5</accession>
<dbReference type="PATRIC" id="fig|1217695.3.peg.2483"/>
<dbReference type="HOGENOM" id="CLU_1544323_0_0_6"/>
<comment type="caution">
    <text evidence="3">The sequence shown here is derived from an EMBL/GenBank/DDBJ whole genome shotgun (WGS) entry which is preliminary data.</text>
</comment>
<dbReference type="Pfam" id="PF13511">
    <property type="entry name" value="DUF4124"/>
    <property type="match status" value="1"/>
</dbReference>
<feature type="signal peptide" evidence="1">
    <location>
        <begin position="1"/>
        <end position="26"/>
    </location>
</feature>
<sequence>MKSVTFGQLWAVLGLVLISSTLQVNAKEYYKWVDAKGVTTYSATPPPTQKQEPQFDSVKKNANTTVAQQANVQTVTTAKETKITTIAAPAATTSTKPVTATTAATSNLSVTSEILSPVKNCNGVRCWDMKGKSYNLVAGTTYLSATGGKCQKLGNNMRCSK</sequence>
<dbReference type="RefSeq" id="WP_005274790.1">
    <property type="nucleotide sequence ID" value="NZ_KB850195.1"/>
</dbReference>
<dbReference type="Proteomes" id="UP000013009">
    <property type="component" value="Unassembled WGS sequence"/>
</dbReference>
<keyword evidence="1" id="KW-0732">Signal</keyword>
<feature type="chain" id="PRO_5004150797" description="DUF4124 domain-containing protein" evidence="1">
    <location>
        <begin position="27"/>
        <end position="161"/>
    </location>
</feature>
<name>N9R5J5_9GAMM</name>
<dbReference type="OrthoDB" id="6690513at2"/>
<reference evidence="3 4" key="1">
    <citation type="submission" date="2013-02" db="EMBL/GenBank/DDBJ databases">
        <title>The Genome Sequence of Acinetobacter sp. NIPH 1859.</title>
        <authorList>
            <consortium name="The Broad Institute Genome Sequencing Platform"/>
            <consortium name="The Broad Institute Genome Sequencing Center for Infectious Disease"/>
            <person name="Cerqueira G."/>
            <person name="Feldgarden M."/>
            <person name="Courvalin P."/>
            <person name="Perichon B."/>
            <person name="Grillot-Courvalin C."/>
            <person name="Clermont D."/>
            <person name="Rocha E."/>
            <person name="Yoon E.-J."/>
            <person name="Nemec A."/>
            <person name="Walker B."/>
            <person name="Young S.K."/>
            <person name="Zeng Q."/>
            <person name="Gargeya S."/>
            <person name="Fitzgerald M."/>
            <person name="Haas B."/>
            <person name="Abouelleil A."/>
            <person name="Alvarado L."/>
            <person name="Arachchi H.M."/>
            <person name="Berlin A.M."/>
            <person name="Chapman S.B."/>
            <person name="Dewar J."/>
            <person name="Goldberg J."/>
            <person name="Griggs A."/>
            <person name="Gujja S."/>
            <person name="Hansen M."/>
            <person name="Howarth C."/>
            <person name="Imamovic A."/>
            <person name="Larimer J."/>
            <person name="McCowan C."/>
            <person name="Murphy C."/>
            <person name="Neiman D."/>
            <person name="Pearson M."/>
            <person name="Priest M."/>
            <person name="Roberts A."/>
            <person name="Saif S."/>
            <person name="Shea T."/>
            <person name="Sisk P."/>
            <person name="Sykes S."/>
            <person name="Wortman J."/>
            <person name="Nusbaum C."/>
            <person name="Birren B."/>
        </authorList>
    </citation>
    <scope>NUCLEOTIDE SEQUENCE [LARGE SCALE GENOMIC DNA]</scope>
    <source>
        <strain evidence="3 4">NIPH 1859</strain>
    </source>
</reference>
<dbReference type="InterPro" id="IPR025392">
    <property type="entry name" value="DUF4124"/>
</dbReference>
<gene>
    <name evidence="3" type="ORF">F889_02554</name>
</gene>
<protein>
    <recommendedName>
        <fullName evidence="2">DUF4124 domain-containing protein</fullName>
    </recommendedName>
</protein>
<proteinExistence type="predicted"/>
<evidence type="ECO:0000313" key="3">
    <source>
        <dbReference type="EMBL" id="ENX33890.1"/>
    </source>
</evidence>
<keyword evidence="4" id="KW-1185">Reference proteome</keyword>
<evidence type="ECO:0000256" key="1">
    <source>
        <dbReference type="SAM" id="SignalP"/>
    </source>
</evidence>
<feature type="domain" description="DUF4124" evidence="2">
    <location>
        <begin position="23"/>
        <end position="64"/>
    </location>
</feature>
<evidence type="ECO:0000313" key="4">
    <source>
        <dbReference type="Proteomes" id="UP000013009"/>
    </source>
</evidence>
<dbReference type="AlphaFoldDB" id="N9R5J5"/>
<evidence type="ECO:0000259" key="2">
    <source>
        <dbReference type="Pfam" id="PF13511"/>
    </source>
</evidence>
<dbReference type="EMBL" id="APRZ01000017">
    <property type="protein sequence ID" value="ENX33890.1"/>
    <property type="molecule type" value="Genomic_DNA"/>
</dbReference>